<proteinExistence type="predicted"/>
<evidence type="ECO:0000313" key="5">
    <source>
        <dbReference type="Proteomes" id="UP000717364"/>
    </source>
</evidence>
<evidence type="ECO:0000256" key="2">
    <source>
        <dbReference type="PIRSR" id="PIRSR613078-2"/>
    </source>
</evidence>
<dbReference type="PROSITE" id="PS00175">
    <property type="entry name" value="PG_MUTASE"/>
    <property type="match status" value="2"/>
</dbReference>
<dbReference type="SUPFAM" id="SSF53254">
    <property type="entry name" value="Phosphoglycerate mutase-like"/>
    <property type="match status" value="2"/>
</dbReference>
<dbReference type="PANTHER" id="PTHR48100">
    <property type="entry name" value="BROAD-SPECIFICITY PHOSPHATASE YOR283W-RELATED"/>
    <property type="match status" value="1"/>
</dbReference>
<comment type="caution">
    <text evidence="4">The sequence shown here is derived from an EMBL/GenBank/DDBJ whole genome shotgun (WGS) entry which is preliminary data.</text>
</comment>
<dbReference type="RefSeq" id="WP_215609623.1">
    <property type="nucleotide sequence ID" value="NZ_JADOES010000028.1"/>
</dbReference>
<evidence type="ECO:0000313" key="4">
    <source>
        <dbReference type="EMBL" id="MBT9316557.1"/>
    </source>
</evidence>
<gene>
    <name evidence="4" type="ORF">IXB50_14095</name>
</gene>
<feature type="site" description="Transition state stabilizer" evidence="3">
    <location>
        <position position="386"/>
    </location>
</feature>
<dbReference type="CDD" id="cd07067">
    <property type="entry name" value="HP_PGM_like"/>
    <property type="match status" value="2"/>
</dbReference>
<name>A0A947GKM1_9CYAN</name>
<evidence type="ECO:0000256" key="3">
    <source>
        <dbReference type="PIRSR" id="PIRSR613078-3"/>
    </source>
</evidence>
<dbReference type="AlphaFoldDB" id="A0A947GKM1"/>
<dbReference type="EMBL" id="JADOES010000028">
    <property type="protein sequence ID" value="MBT9316557.1"/>
    <property type="molecule type" value="Genomic_DNA"/>
</dbReference>
<dbReference type="InterPro" id="IPR013078">
    <property type="entry name" value="His_Pase_superF_clade-1"/>
</dbReference>
<feature type="binding site" evidence="2">
    <location>
        <position position="289"/>
    </location>
    <ligand>
        <name>substrate</name>
    </ligand>
</feature>
<feature type="active site" description="Tele-phosphohistidine intermediate" evidence="1">
    <location>
        <position position="240"/>
    </location>
</feature>
<dbReference type="SMART" id="SM00855">
    <property type="entry name" value="PGAM"/>
    <property type="match status" value="2"/>
</dbReference>
<evidence type="ECO:0000256" key="1">
    <source>
        <dbReference type="PIRSR" id="PIRSR613078-1"/>
    </source>
</evidence>
<dbReference type="Gene3D" id="3.40.50.1240">
    <property type="entry name" value="Phosphoglycerate mutase-like"/>
    <property type="match status" value="2"/>
</dbReference>
<organism evidence="4 5">
    <name type="scientific">Leptothoe spongobia TAU-MAC 1115</name>
    <dbReference type="NCBI Taxonomy" id="1967444"/>
    <lineage>
        <taxon>Bacteria</taxon>
        <taxon>Bacillati</taxon>
        <taxon>Cyanobacteriota</taxon>
        <taxon>Cyanophyceae</taxon>
        <taxon>Nodosilineales</taxon>
        <taxon>Cymatolegaceae</taxon>
        <taxon>Leptothoe</taxon>
        <taxon>Leptothoe spongobia</taxon>
    </lineage>
</organism>
<dbReference type="InterPro" id="IPR050275">
    <property type="entry name" value="PGM_Phosphatase"/>
</dbReference>
<feature type="binding site" evidence="2">
    <location>
        <begin position="239"/>
        <end position="246"/>
    </location>
    <ligand>
        <name>substrate</name>
    </ligand>
</feature>
<sequence>MKTRVIVVRHGESTFNVKRIIQGHHDESLLTEKGEDQARQVGQFIKGISIDAVYCSPLKRAARTAALITEVIGGISPQSTDLLKEISLPLWEAMSFTDVEAQYPEEYKAWRHDPKALKMSVPQADGSTQAFYPVRAIWQQAADFWRQLLAQHQGQTLLVVAHSAINRALVGTAIGLGPESLNRLYQANCGISVLNFPGGWGEGVQARAQLESMNSTSHVGSAVPALRSGFKGPRLLLVRHGETEWNRESRFQGQIDIPLNDNGRAQASQAGAFLKGIPIDGAVSSSMMRPKETAEIILNQHSDVSLAVTKGLWEISHGQWEGKFEHEIEAGFPGMLAAWQTKPETVQMPDGENLQDVWDRAVKAWHEIVAQYSQQETPKTVLVVAHDAINKAILCYVTGLGPEAFWQFKQGNGAVSVIDYPEGVDSEPMLSAANITAHLSGSLFDMTAAGAL</sequence>
<dbReference type="GO" id="GO:0016791">
    <property type="term" value="F:phosphatase activity"/>
    <property type="evidence" value="ECO:0007669"/>
    <property type="project" value="TreeGrafter"/>
</dbReference>
<accession>A0A947GKM1</accession>
<dbReference type="InterPro" id="IPR001345">
    <property type="entry name" value="PG/BPGM_mutase_AS"/>
</dbReference>
<protein>
    <submittedName>
        <fullName evidence="4">Histidine phosphatase family protein</fullName>
    </submittedName>
</protein>
<keyword evidence="5" id="KW-1185">Reference proteome</keyword>
<reference evidence="4" key="1">
    <citation type="submission" date="2020-11" db="EMBL/GenBank/DDBJ databases">
        <authorList>
            <person name="Konstantinou D."/>
            <person name="Gkelis S."/>
            <person name="Popin R."/>
            <person name="Fewer D."/>
            <person name="Sivonen K."/>
        </authorList>
    </citation>
    <scope>NUCLEOTIDE SEQUENCE</scope>
    <source>
        <strain evidence="4">TAU-MAC 1115</strain>
    </source>
</reference>
<dbReference type="Proteomes" id="UP000717364">
    <property type="component" value="Unassembled WGS sequence"/>
</dbReference>
<dbReference type="InterPro" id="IPR029033">
    <property type="entry name" value="His_PPase_superfam"/>
</dbReference>
<feature type="active site" description="Proton donor/acceptor" evidence="1">
    <location>
        <position position="314"/>
    </location>
</feature>
<dbReference type="Pfam" id="PF00300">
    <property type="entry name" value="His_Phos_1"/>
    <property type="match status" value="2"/>
</dbReference>
<reference evidence="4" key="2">
    <citation type="journal article" date="2021" name="Mar. Drugs">
        <title>Genome Reduction and Secondary Metabolism of the Marine Sponge-Associated Cyanobacterium Leptothoe.</title>
        <authorList>
            <person name="Konstantinou D."/>
            <person name="Popin R.V."/>
            <person name="Fewer D.P."/>
            <person name="Sivonen K."/>
            <person name="Gkelis S."/>
        </authorList>
    </citation>
    <scope>NUCLEOTIDE SEQUENCE</scope>
    <source>
        <strain evidence="4">TAU-MAC 1115</strain>
    </source>
</reference>
<dbReference type="PANTHER" id="PTHR48100:SF10">
    <property type="entry name" value="2-CARBOXY-D-ARABINITOL-1-PHOSPHATASE-RELATED"/>
    <property type="match status" value="1"/>
</dbReference>